<keyword evidence="3" id="KW-1185">Reference proteome</keyword>
<evidence type="ECO:0000313" key="3">
    <source>
        <dbReference type="Proteomes" id="UP001165586"/>
    </source>
</evidence>
<evidence type="ECO:0000313" key="2">
    <source>
        <dbReference type="EMBL" id="MCS5736942.1"/>
    </source>
</evidence>
<organism evidence="2 3">
    <name type="scientific">Herbiconiux daphne</name>
    <dbReference type="NCBI Taxonomy" id="2970914"/>
    <lineage>
        <taxon>Bacteria</taxon>
        <taxon>Bacillati</taxon>
        <taxon>Actinomycetota</taxon>
        <taxon>Actinomycetes</taxon>
        <taxon>Micrococcales</taxon>
        <taxon>Microbacteriaceae</taxon>
        <taxon>Herbiconiux</taxon>
    </lineage>
</organism>
<comment type="caution">
    <text evidence="2">The sequence shown here is derived from an EMBL/GenBank/DDBJ whole genome shotgun (WGS) entry which is preliminary data.</text>
</comment>
<gene>
    <name evidence="2" type="ORF">N1032_24765</name>
</gene>
<feature type="compositionally biased region" description="Low complexity" evidence="1">
    <location>
        <begin position="247"/>
        <end position="261"/>
    </location>
</feature>
<feature type="non-terminal residue" evidence="2">
    <location>
        <position position="267"/>
    </location>
</feature>
<accession>A0ABT2HAH5</accession>
<dbReference type="Proteomes" id="UP001165586">
    <property type="component" value="Unassembled WGS sequence"/>
</dbReference>
<dbReference type="RefSeq" id="WP_259543179.1">
    <property type="nucleotide sequence ID" value="NZ_JANLCJ010000292.1"/>
</dbReference>
<feature type="non-terminal residue" evidence="2">
    <location>
        <position position="1"/>
    </location>
</feature>
<sequence length="267" mass="28418">TPEMAQSLEALANSGQLGEVAANLNKYTGNAGAYLDQSANYLNEAAQMGRNLAGMDTSITGQQINDLSSQLYDSETVRTQKQQLQQDVQEQYEGAVQQLNQRATTSGAMGSSRAGVAQGVMFGKNQANLEKGTADIMNSARSQAQTAALATLQGNQQARINQYSQGIQAIQGVGNTFAGMGQNLAAQYQQGEIAKGQLYQQQLQNRYQAAQVNQQMQAAQQETDYQNRLANQEAGQRNLEAYRNTVSQIAGQGSSGSSTQSAGGGQS</sequence>
<evidence type="ECO:0000256" key="1">
    <source>
        <dbReference type="SAM" id="MobiDB-lite"/>
    </source>
</evidence>
<name>A0ABT2HAH5_9MICO</name>
<dbReference type="EMBL" id="JANLCJ010000292">
    <property type="protein sequence ID" value="MCS5736942.1"/>
    <property type="molecule type" value="Genomic_DNA"/>
</dbReference>
<protein>
    <submittedName>
        <fullName evidence="2">Uncharacterized protein</fullName>
    </submittedName>
</protein>
<reference evidence="2" key="1">
    <citation type="submission" date="2022-08" db="EMBL/GenBank/DDBJ databases">
        <authorList>
            <person name="Deng Y."/>
            <person name="Han X.-F."/>
            <person name="Zhang Y.-Q."/>
        </authorList>
    </citation>
    <scope>NUCLEOTIDE SEQUENCE</scope>
    <source>
        <strain evidence="2">CPCC 203386</strain>
    </source>
</reference>
<proteinExistence type="predicted"/>
<feature type="region of interest" description="Disordered" evidence="1">
    <location>
        <begin position="231"/>
        <end position="267"/>
    </location>
</feature>